<reference evidence="1" key="1">
    <citation type="journal article" date="2014" name="Int. J. Syst. Evol. Microbiol.">
        <title>Complete genome of a new Firmicutes species belonging to the dominant human colonic microbiota ('Ruminococcus bicirculans') reveals two chromosomes and a selective capacity to utilize plant glucans.</title>
        <authorList>
            <consortium name="NISC Comparative Sequencing Program"/>
            <person name="Wegmann U."/>
            <person name="Louis P."/>
            <person name="Goesmann A."/>
            <person name="Henrissat B."/>
            <person name="Duncan S.H."/>
            <person name="Flint H.J."/>
        </authorList>
    </citation>
    <scope>NUCLEOTIDE SEQUENCE</scope>
    <source>
        <strain evidence="1">JCM 10664</strain>
    </source>
</reference>
<reference evidence="1" key="5">
    <citation type="submission" date="2023-12" db="EMBL/GenBank/DDBJ databases">
        <authorList>
            <person name="Sun Q."/>
            <person name="Inoue M."/>
        </authorList>
    </citation>
    <scope>NUCLEOTIDE SEQUENCE</scope>
    <source>
        <strain evidence="1">JCM 10664</strain>
    </source>
</reference>
<protein>
    <submittedName>
        <fullName evidence="2">Uncharacterized protein</fullName>
    </submittedName>
</protein>
<name>A0A917JQJ5_9PSEU</name>
<dbReference type="Proteomes" id="UP001500220">
    <property type="component" value="Unassembled WGS sequence"/>
</dbReference>
<dbReference type="AlphaFoldDB" id="A0A917JQJ5"/>
<dbReference type="EMBL" id="BAAAHC010000015">
    <property type="protein sequence ID" value="GAA0533390.1"/>
    <property type="molecule type" value="Genomic_DNA"/>
</dbReference>
<reference evidence="2" key="4">
    <citation type="submission" date="2020-09" db="EMBL/GenBank/DDBJ databases">
        <authorList>
            <person name="Sun Q."/>
            <person name="Zhou Y."/>
        </authorList>
    </citation>
    <scope>NUCLEOTIDE SEQUENCE</scope>
    <source>
        <strain evidence="2">CGMCC 4.7206</strain>
    </source>
</reference>
<sequence length="113" mass="13064">MTEFRSVFEWIRDEAQKWQKKADDAEPILRAVQSAYLSPTAFFVGDLMTLVPGSINADLEAEQYEEFRAYIERLLREAIIEFDQIGQALRKIADEYERTDSANSIDVNQAFHA</sequence>
<keyword evidence="4" id="KW-1185">Reference proteome</keyword>
<dbReference type="Proteomes" id="UP000597989">
    <property type="component" value="Unassembled WGS sequence"/>
</dbReference>
<evidence type="ECO:0000313" key="4">
    <source>
        <dbReference type="Proteomes" id="UP001500220"/>
    </source>
</evidence>
<evidence type="ECO:0000313" key="1">
    <source>
        <dbReference type="EMBL" id="GAA0533390.1"/>
    </source>
</evidence>
<reference evidence="2 3" key="2">
    <citation type="journal article" date="2014" name="Int. J. Syst. Evol. Microbiol.">
        <title>Complete genome sequence of Corynebacterium casei LMG S-19264T (=DSM 44701T), isolated from a smear-ripened cheese.</title>
        <authorList>
            <consortium name="US DOE Joint Genome Institute (JGI-PGF)"/>
            <person name="Walter F."/>
            <person name="Albersmeier A."/>
            <person name="Kalinowski J."/>
            <person name="Ruckert C."/>
        </authorList>
    </citation>
    <scope>NUCLEOTIDE SEQUENCE [LARGE SCALE GENOMIC DNA]</scope>
    <source>
        <strain evidence="2 3">CGMCC 4.7206</strain>
    </source>
</reference>
<evidence type="ECO:0000313" key="3">
    <source>
        <dbReference type="Proteomes" id="UP000597989"/>
    </source>
</evidence>
<comment type="caution">
    <text evidence="2">The sequence shown here is derived from an EMBL/GenBank/DDBJ whole genome shotgun (WGS) entry which is preliminary data.</text>
</comment>
<accession>A0A917JQJ5</accession>
<proteinExistence type="predicted"/>
<dbReference type="RefSeq" id="WP_188986849.1">
    <property type="nucleotide sequence ID" value="NZ_BAAAHC010000015.1"/>
</dbReference>
<organism evidence="2 3">
    <name type="scientific">Saccharopolyspora thermophila</name>
    <dbReference type="NCBI Taxonomy" id="89367"/>
    <lineage>
        <taxon>Bacteria</taxon>
        <taxon>Bacillati</taxon>
        <taxon>Actinomycetota</taxon>
        <taxon>Actinomycetes</taxon>
        <taxon>Pseudonocardiales</taxon>
        <taxon>Pseudonocardiaceae</taxon>
        <taxon>Saccharopolyspora</taxon>
    </lineage>
</organism>
<gene>
    <name evidence="1" type="ORF">GCM10009545_39980</name>
    <name evidence="2" type="ORF">GCM10011581_18360</name>
</gene>
<evidence type="ECO:0000313" key="2">
    <source>
        <dbReference type="EMBL" id="GGI81305.1"/>
    </source>
</evidence>
<dbReference type="EMBL" id="BMMT01000004">
    <property type="protein sequence ID" value="GGI81305.1"/>
    <property type="molecule type" value="Genomic_DNA"/>
</dbReference>
<reference evidence="4" key="3">
    <citation type="journal article" date="2019" name="Int. J. Syst. Evol. Microbiol.">
        <title>The Global Catalogue of Microorganisms (GCM) 10K type strain sequencing project: providing services to taxonomists for standard genome sequencing and annotation.</title>
        <authorList>
            <consortium name="The Broad Institute Genomics Platform"/>
            <consortium name="The Broad Institute Genome Sequencing Center for Infectious Disease"/>
            <person name="Wu L."/>
            <person name="Ma J."/>
        </authorList>
    </citation>
    <scope>NUCLEOTIDE SEQUENCE [LARGE SCALE GENOMIC DNA]</scope>
    <source>
        <strain evidence="4">JCM 10664</strain>
    </source>
</reference>